<comment type="function">
    <text evidence="10">Catalyzes the synthesis of alpha-ribazole-5'-phosphate from nicotinate mononucleotide (NAMN) and 5,6-dimethylbenzimidazole (DMB).</text>
</comment>
<dbReference type="PANTHER" id="PTHR43463:SF1">
    <property type="entry name" value="NICOTINATE-NUCLEOTIDE--DIMETHYLBENZIMIDAZOLE PHOSPHORIBOSYLTRANSFERASE"/>
    <property type="match status" value="1"/>
</dbReference>
<evidence type="ECO:0000256" key="6">
    <source>
        <dbReference type="ARBA" id="ARBA00022676"/>
    </source>
</evidence>
<dbReference type="STRING" id="398579.Spea_3380"/>
<dbReference type="InterPro" id="IPR017846">
    <property type="entry name" value="Nict_dMeBzImd_PRibTrfase_bact"/>
</dbReference>
<dbReference type="SUPFAM" id="SSF52733">
    <property type="entry name" value="Nicotinate mononucleotide:5,6-dimethylbenzimidazole phosphoribosyltransferase (CobT)"/>
    <property type="match status" value="1"/>
</dbReference>
<protein>
    <recommendedName>
        <fullName evidence="4 10">Nicotinate-nucleotide--dimethylbenzimidazole phosphoribosyltransferase</fullName>
        <shortName evidence="10">NN:DBI PRT</shortName>
        <ecNumber evidence="3 10">2.4.2.21</ecNumber>
    </recommendedName>
    <alternativeName>
        <fullName evidence="8 10">N(1)-alpha-phosphoribosyltransferase</fullName>
    </alternativeName>
</protein>
<dbReference type="PANTHER" id="PTHR43463">
    <property type="entry name" value="NICOTINATE-NUCLEOTIDE--DIMETHYLBENZIMIDAZOLE PHOSPHORIBOSYLTRANSFERASE"/>
    <property type="match status" value="1"/>
</dbReference>
<evidence type="ECO:0000313" key="12">
    <source>
        <dbReference type="Proteomes" id="UP000002608"/>
    </source>
</evidence>
<evidence type="ECO:0000313" key="11">
    <source>
        <dbReference type="EMBL" id="ABV88694.1"/>
    </source>
</evidence>
<proteinExistence type="inferred from homology"/>
<dbReference type="eggNOG" id="COG2038">
    <property type="taxonomic scope" value="Bacteria"/>
</dbReference>
<keyword evidence="6 10" id="KW-0328">Glycosyltransferase</keyword>
<comment type="pathway">
    <text evidence="1 10">Nucleoside biosynthesis; alpha-ribazole biosynthesis; alpha-ribazole from 5,6-dimethylbenzimidazole: step 1/2.</text>
</comment>
<dbReference type="InterPro" id="IPR036087">
    <property type="entry name" value="Nict_dMeBzImd_PRibTrfase_sf"/>
</dbReference>
<dbReference type="Pfam" id="PF02277">
    <property type="entry name" value="DBI_PRT"/>
    <property type="match status" value="1"/>
</dbReference>
<evidence type="ECO:0000256" key="8">
    <source>
        <dbReference type="ARBA" id="ARBA00030686"/>
    </source>
</evidence>
<dbReference type="EC" id="2.4.2.21" evidence="3 10"/>
<evidence type="ECO:0000256" key="3">
    <source>
        <dbReference type="ARBA" id="ARBA00011991"/>
    </source>
</evidence>
<dbReference type="NCBIfam" id="NF000996">
    <property type="entry name" value="PRK00105.1"/>
    <property type="match status" value="1"/>
</dbReference>
<keyword evidence="5 10" id="KW-0169">Cobalamin biosynthesis</keyword>
<dbReference type="InterPro" id="IPR023195">
    <property type="entry name" value="Nict_dMeBzImd_PRibTrfase_N"/>
</dbReference>
<dbReference type="AlphaFoldDB" id="A8H807"/>
<name>A8H807_SHEPA</name>
<keyword evidence="7 10" id="KW-0808">Transferase</keyword>
<reference evidence="11 12" key="1">
    <citation type="submission" date="2007-10" db="EMBL/GenBank/DDBJ databases">
        <title>Complete sequence of Shewanella pealeana ATCC 700345.</title>
        <authorList>
            <consortium name="US DOE Joint Genome Institute"/>
            <person name="Copeland A."/>
            <person name="Lucas S."/>
            <person name="Lapidus A."/>
            <person name="Barry K."/>
            <person name="Glavina del Rio T."/>
            <person name="Dalin E."/>
            <person name="Tice H."/>
            <person name="Pitluck S."/>
            <person name="Chertkov O."/>
            <person name="Brettin T."/>
            <person name="Bruce D."/>
            <person name="Detter J.C."/>
            <person name="Han C."/>
            <person name="Schmutz J."/>
            <person name="Larimer F."/>
            <person name="Land M."/>
            <person name="Hauser L."/>
            <person name="Kyrpides N."/>
            <person name="Kim E."/>
            <person name="Zhao J.-S.Z."/>
            <person name="Manno D."/>
            <person name="Hawari J."/>
            <person name="Richardson P."/>
        </authorList>
    </citation>
    <scope>NUCLEOTIDE SEQUENCE [LARGE SCALE GENOMIC DNA]</scope>
    <source>
        <strain evidence="12">ATCC 700345 / ANG-SQ1</strain>
    </source>
</reference>
<evidence type="ECO:0000256" key="4">
    <source>
        <dbReference type="ARBA" id="ARBA00015486"/>
    </source>
</evidence>
<dbReference type="HAMAP" id="MF_00230">
    <property type="entry name" value="CobT"/>
    <property type="match status" value="1"/>
</dbReference>
<evidence type="ECO:0000256" key="7">
    <source>
        <dbReference type="ARBA" id="ARBA00022679"/>
    </source>
</evidence>
<dbReference type="Gene3D" id="3.40.50.10210">
    <property type="match status" value="1"/>
</dbReference>
<comment type="similarity">
    <text evidence="2 10">Belongs to the CobT family.</text>
</comment>
<evidence type="ECO:0000256" key="2">
    <source>
        <dbReference type="ARBA" id="ARBA00007110"/>
    </source>
</evidence>
<evidence type="ECO:0000256" key="10">
    <source>
        <dbReference type="HAMAP-Rule" id="MF_00230"/>
    </source>
</evidence>
<dbReference type="KEGG" id="spl:Spea_3380"/>
<dbReference type="NCBIfam" id="TIGR03160">
    <property type="entry name" value="cobT_DBIPRT"/>
    <property type="match status" value="1"/>
</dbReference>
<evidence type="ECO:0000256" key="5">
    <source>
        <dbReference type="ARBA" id="ARBA00022573"/>
    </source>
</evidence>
<dbReference type="Gene3D" id="1.10.1610.10">
    <property type="match status" value="1"/>
</dbReference>
<keyword evidence="12" id="KW-1185">Reference proteome</keyword>
<dbReference type="FunFam" id="3.40.50.10210:FF:000001">
    <property type="entry name" value="Nicotinate-nucleotide--dimethylbenzimidazole phosphoribosyltransferase"/>
    <property type="match status" value="1"/>
</dbReference>
<evidence type="ECO:0000256" key="1">
    <source>
        <dbReference type="ARBA" id="ARBA00005049"/>
    </source>
</evidence>
<dbReference type="HOGENOM" id="CLU_002982_0_0_6"/>
<dbReference type="EMBL" id="CP000851">
    <property type="protein sequence ID" value="ABV88694.1"/>
    <property type="molecule type" value="Genomic_DNA"/>
</dbReference>
<evidence type="ECO:0000256" key="9">
    <source>
        <dbReference type="ARBA" id="ARBA00047340"/>
    </source>
</evidence>
<dbReference type="InterPro" id="IPR003200">
    <property type="entry name" value="Nict_dMeBzImd_PRibTrfase"/>
</dbReference>
<sequence length="343" mass="36565">MMFDIKAVNTEFDDEIQQKIDTKTKPLGALGELEPLALQIAQVLGKDKPQISKPKMMVFAADHGIAQSGVSIAPSEVTTQMVVNFINGGAAINVFTRQVGFDLEVIDCGILKPIENLEGVIDQRLGSGTGPIHKRAAMTLGAVKQGFKMATTRVEMHHQNGCNLIALGEMGIGNTSSAAAIMSALTGCKVEDCVGRGTGIDAATYKRKKMLVEQALLVHHSELDDPMQVLACVGGFEIVQMTGAMLAAAERNMLVIVDGFIASAAALAAVKINPNVRDYMIFAHQSDEKGHVLMLEFLQARPLLKLGMKLGEGTGAALALPLIQAAANFYNEMASFEDVGIEI</sequence>
<comment type="catalytic activity">
    <reaction evidence="9 10">
        <text>5,6-dimethylbenzimidazole + nicotinate beta-D-ribonucleotide = alpha-ribazole 5'-phosphate + nicotinate + H(+)</text>
        <dbReference type="Rhea" id="RHEA:11196"/>
        <dbReference type="ChEBI" id="CHEBI:15378"/>
        <dbReference type="ChEBI" id="CHEBI:15890"/>
        <dbReference type="ChEBI" id="CHEBI:32544"/>
        <dbReference type="ChEBI" id="CHEBI:57502"/>
        <dbReference type="ChEBI" id="CHEBI:57918"/>
        <dbReference type="EC" id="2.4.2.21"/>
    </reaction>
</comment>
<dbReference type="CDD" id="cd02439">
    <property type="entry name" value="DMB-PRT_CobT"/>
    <property type="match status" value="1"/>
</dbReference>
<feature type="active site" description="Proton acceptor" evidence="10">
    <location>
        <position position="312"/>
    </location>
</feature>
<organism evidence="11 12">
    <name type="scientific">Shewanella pealeana (strain ATCC 700345 / ANG-SQ1)</name>
    <dbReference type="NCBI Taxonomy" id="398579"/>
    <lineage>
        <taxon>Bacteria</taxon>
        <taxon>Pseudomonadati</taxon>
        <taxon>Pseudomonadota</taxon>
        <taxon>Gammaproteobacteria</taxon>
        <taxon>Alteromonadales</taxon>
        <taxon>Shewanellaceae</taxon>
        <taxon>Shewanella</taxon>
    </lineage>
</organism>
<dbReference type="UniPathway" id="UPA00061">
    <property type="reaction ID" value="UER00516"/>
</dbReference>
<accession>A8H807</accession>
<dbReference type="Proteomes" id="UP000002608">
    <property type="component" value="Chromosome"/>
</dbReference>
<dbReference type="GO" id="GO:0008939">
    <property type="term" value="F:nicotinate-nucleotide-dimethylbenzimidazole phosphoribosyltransferase activity"/>
    <property type="evidence" value="ECO:0007669"/>
    <property type="project" value="UniProtKB-UniRule"/>
</dbReference>
<dbReference type="GO" id="GO:0009236">
    <property type="term" value="P:cobalamin biosynthetic process"/>
    <property type="evidence" value="ECO:0007669"/>
    <property type="project" value="UniProtKB-UniRule"/>
</dbReference>
<gene>
    <name evidence="10" type="primary">cobT</name>
    <name evidence="11" type="ordered locus">Spea_3380</name>
</gene>